<sequence>MRMRITEYTWIHTTIFALATAFVTSACDEADAIDEEDLAVEAADEEKPRSTKVDDQAVDDQAVDELTEEDEDEESDEAVRADEERRRDGWGRRRRDGWGRHDDDGWGRRRRDGWGRHDDDGWGRRRDGWGRRHW</sequence>
<dbReference type="PROSITE" id="PS51257">
    <property type="entry name" value="PROKAR_LIPOPROTEIN"/>
    <property type="match status" value="1"/>
</dbReference>
<feature type="compositionally biased region" description="Basic and acidic residues" evidence="1">
    <location>
        <begin position="77"/>
        <end position="134"/>
    </location>
</feature>
<dbReference type="RefSeq" id="WP_269034792.1">
    <property type="nucleotide sequence ID" value="NZ_CP114040.1"/>
</dbReference>
<dbReference type="EMBL" id="CP114040">
    <property type="protein sequence ID" value="WAS92444.1"/>
    <property type="molecule type" value="Genomic_DNA"/>
</dbReference>
<evidence type="ECO:0000313" key="2">
    <source>
        <dbReference type="EMBL" id="WAS92444.1"/>
    </source>
</evidence>
<reference evidence="2" key="1">
    <citation type="submission" date="2022-11" db="EMBL/GenBank/DDBJ databases">
        <title>Minimal conservation of predation-associated metabolite biosynthetic gene clusters underscores biosynthetic potential of Myxococcota including descriptions for ten novel species: Archangium lansinium sp. nov., Myxococcus landrumus sp. nov., Nannocystis bai.</title>
        <authorList>
            <person name="Ahearne A."/>
            <person name="Stevens C."/>
            <person name="Dowd S."/>
        </authorList>
    </citation>
    <scope>NUCLEOTIDE SEQUENCE</scope>
    <source>
        <strain evidence="2">Fl3</strain>
    </source>
</reference>
<protein>
    <submittedName>
        <fullName evidence="2">Uncharacterized protein</fullName>
    </submittedName>
</protein>
<evidence type="ECO:0000313" key="3">
    <source>
        <dbReference type="Proteomes" id="UP001164459"/>
    </source>
</evidence>
<accession>A0ABY7GZK7</accession>
<organism evidence="2 3">
    <name type="scientific">Nannocystis punicea</name>
    <dbReference type="NCBI Taxonomy" id="2995304"/>
    <lineage>
        <taxon>Bacteria</taxon>
        <taxon>Pseudomonadati</taxon>
        <taxon>Myxococcota</taxon>
        <taxon>Polyangia</taxon>
        <taxon>Nannocystales</taxon>
        <taxon>Nannocystaceae</taxon>
        <taxon>Nannocystis</taxon>
    </lineage>
</organism>
<feature type="region of interest" description="Disordered" evidence="1">
    <location>
        <begin position="40"/>
        <end position="134"/>
    </location>
</feature>
<feature type="compositionally biased region" description="Basic and acidic residues" evidence="1">
    <location>
        <begin position="45"/>
        <end position="55"/>
    </location>
</feature>
<dbReference type="Proteomes" id="UP001164459">
    <property type="component" value="Chromosome"/>
</dbReference>
<proteinExistence type="predicted"/>
<gene>
    <name evidence="2" type="ORF">O0S08_40210</name>
</gene>
<feature type="compositionally biased region" description="Acidic residues" evidence="1">
    <location>
        <begin position="56"/>
        <end position="76"/>
    </location>
</feature>
<evidence type="ECO:0000256" key="1">
    <source>
        <dbReference type="SAM" id="MobiDB-lite"/>
    </source>
</evidence>
<name>A0ABY7GZK7_9BACT</name>
<keyword evidence="3" id="KW-1185">Reference proteome</keyword>